<proteinExistence type="predicted"/>
<dbReference type="SUPFAM" id="SSF51283">
    <property type="entry name" value="dUTPase-like"/>
    <property type="match status" value="1"/>
</dbReference>
<keyword evidence="2" id="KW-0064">Aspartyl protease</keyword>
<dbReference type="SUPFAM" id="SSF50630">
    <property type="entry name" value="Acid proteases"/>
    <property type="match status" value="1"/>
</dbReference>
<name>A0A7K8S223_9PASS</name>
<dbReference type="InterPro" id="IPR033704">
    <property type="entry name" value="dUTPase_trimeric"/>
</dbReference>
<keyword evidence="6" id="KW-1185">Reference proteome</keyword>
<organism evidence="5 6">
    <name type="scientific">Rhodinocichla rosea</name>
    <dbReference type="NCBI Taxonomy" id="58203"/>
    <lineage>
        <taxon>Eukaryota</taxon>
        <taxon>Metazoa</taxon>
        <taxon>Chordata</taxon>
        <taxon>Craniata</taxon>
        <taxon>Vertebrata</taxon>
        <taxon>Euteleostomi</taxon>
        <taxon>Archelosauria</taxon>
        <taxon>Archosauria</taxon>
        <taxon>Dinosauria</taxon>
        <taxon>Saurischia</taxon>
        <taxon>Theropoda</taxon>
        <taxon>Coelurosauria</taxon>
        <taxon>Aves</taxon>
        <taxon>Neognathae</taxon>
        <taxon>Neoaves</taxon>
        <taxon>Telluraves</taxon>
        <taxon>Australaves</taxon>
        <taxon>Passeriformes</taxon>
        <taxon>Thraupidae</taxon>
        <taxon>Rhodinocichla</taxon>
    </lineage>
</organism>
<accession>A0A7K8S223</accession>
<evidence type="ECO:0000313" key="6">
    <source>
        <dbReference type="Proteomes" id="UP000574210"/>
    </source>
</evidence>
<keyword evidence="1" id="KW-0645">Protease</keyword>
<protein>
    <submittedName>
        <fullName evidence="5">POK9 protein</fullName>
    </submittedName>
</protein>
<dbReference type="InterPro" id="IPR001995">
    <property type="entry name" value="Peptidase_A2_cat"/>
</dbReference>
<dbReference type="InterPro" id="IPR021109">
    <property type="entry name" value="Peptidase_aspartic_dom_sf"/>
</dbReference>
<evidence type="ECO:0000256" key="3">
    <source>
        <dbReference type="ARBA" id="ARBA00022801"/>
    </source>
</evidence>
<feature type="domain" description="Peptidase A2" evidence="4">
    <location>
        <begin position="155"/>
        <end position="169"/>
    </location>
</feature>
<dbReference type="EMBL" id="VWYZ01000283">
    <property type="protein sequence ID" value="NXF23332.1"/>
    <property type="molecule type" value="Genomic_DNA"/>
</dbReference>
<dbReference type="Proteomes" id="UP000574210">
    <property type="component" value="Unassembled WGS sequence"/>
</dbReference>
<dbReference type="InterPro" id="IPR029054">
    <property type="entry name" value="dUTPase-like"/>
</dbReference>
<evidence type="ECO:0000256" key="1">
    <source>
        <dbReference type="ARBA" id="ARBA00022670"/>
    </source>
</evidence>
<evidence type="ECO:0000259" key="4">
    <source>
        <dbReference type="PROSITE" id="PS50175"/>
    </source>
</evidence>
<dbReference type="GO" id="GO:0006508">
    <property type="term" value="P:proteolysis"/>
    <property type="evidence" value="ECO:0007669"/>
    <property type="project" value="UniProtKB-KW"/>
</dbReference>
<feature type="non-terminal residue" evidence="5">
    <location>
        <position position="1"/>
    </location>
</feature>
<gene>
    <name evidence="5" type="primary">Ervk9_1</name>
    <name evidence="5" type="ORF">RHOROS_R04083</name>
</gene>
<dbReference type="PANTHER" id="PTHR19422">
    <property type="entry name" value="GAG RETROVIRAL POLYPROTEIN"/>
    <property type="match status" value="1"/>
</dbReference>
<dbReference type="Gene3D" id="2.70.40.10">
    <property type="match status" value="1"/>
</dbReference>
<dbReference type="PANTHER" id="PTHR19422:SF123">
    <property type="entry name" value="RT1 CLASS I, LOCUS CE15"/>
    <property type="match status" value="1"/>
</dbReference>
<comment type="caution">
    <text evidence="5">The sequence shown here is derived from an EMBL/GenBank/DDBJ whole genome shotgun (WGS) entry which is preliminary data.</text>
</comment>
<feature type="non-terminal residue" evidence="5">
    <location>
        <position position="169"/>
    </location>
</feature>
<dbReference type="CDD" id="cd07557">
    <property type="entry name" value="trimeric_dUTPase"/>
    <property type="match status" value="1"/>
</dbReference>
<dbReference type="GO" id="GO:0004190">
    <property type="term" value="F:aspartic-type endopeptidase activity"/>
    <property type="evidence" value="ECO:0007669"/>
    <property type="project" value="UniProtKB-KW"/>
</dbReference>
<dbReference type="Pfam" id="PF00692">
    <property type="entry name" value="dUTPase"/>
    <property type="match status" value="1"/>
</dbReference>
<dbReference type="AlphaFoldDB" id="A0A7K8S223"/>
<dbReference type="PROSITE" id="PS50175">
    <property type="entry name" value="ASP_PROT_RETROV"/>
    <property type="match status" value="1"/>
</dbReference>
<reference evidence="5 6" key="1">
    <citation type="submission" date="2019-09" db="EMBL/GenBank/DDBJ databases">
        <title>Bird 10,000 Genomes (B10K) Project - Family phase.</title>
        <authorList>
            <person name="Zhang G."/>
        </authorList>
    </citation>
    <scope>NUCLEOTIDE SEQUENCE [LARGE SCALE GENOMIC DNA]</scope>
    <source>
        <strain evidence="5">B10K-CU-031-12</strain>
        <tissue evidence="5">Muscle</tissue>
    </source>
</reference>
<dbReference type="InterPro" id="IPR036157">
    <property type="entry name" value="dUTPase-like_sf"/>
</dbReference>
<sequence length="169" mass="18481">RGSLREDVATTVEVTLSNKEVTLIPTDVKGPLYSRTSQLGGILLGRSSTGKQGVIVLPGVVDADFTGQVHIMAYALQPPVTIQKGSKIAQILPFENICTYDPHYYKMLLQEGQTPKIRGENGFGSTGHEVFFALDLNQRPYQKIQLKKGNQQIDLEPLLDSGADVTIIN</sequence>
<evidence type="ECO:0000313" key="5">
    <source>
        <dbReference type="EMBL" id="NXF23332.1"/>
    </source>
</evidence>
<keyword evidence="3" id="KW-0378">Hydrolase</keyword>
<dbReference type="Gene3D" id="2.40.70.10">
    <property type="entry name" value="Acid Proteases"/>
    <property type="match status" value="1"/>
</dbReference>
<dbReference type="InterPro" id="IPR051592">
    <property type="entry name" value="HERV-K_Pro_peptidase_A2"/>
</dbReference>
<evidence type="ECO:0000256" key="2">
    <source>
        <dbReference type="ARBA" id="ARBA00022750"/>
    </source>
</evidence>